<evidence type="ECO:0000256" key="7">
    <source>
        <dbReference type="ARBA" id="ARBA00022692"/>
    </source>
</evidence>
<dbReference type="GO" id="GO:0005886">
    <property type="term" value="C:plasma membrane"/>
    <property type="evidence" value="ECO:0007669"/>
    <property type="project" value="UniProtKB-SubCell"/>
</dbReference>
<evidence type="ECO:0000256" key="1">
    <source>
        <dbReference type="ARBA" id="ARBA00004533"/>
    </source>
</evidence>
<keyword evidence="6" id="KW-0997">Cell inner membrane</keyword>
<comment type="caution">
    <text evidence="11">The sequence shown here is derived from an EMBL/GenBank/DDBJ whole genome shotgun (WGS) entry which is preliminary data.</text>
</comment>
<evidence type="ECO:0000256" key="3">
    <source>
        <dbReference type="ARBA" id="ARBA00021563"/>
    </source>
</evidence>
<dbReference type="GO" id="GO:0015627">
    <property type="term" value="C:type II protein secretion system complex"/>
    <property type="evidence" value="ECO:0007669"/>
    <property type="project" value="InterPro"/>
</dbReference>
<evidence type="ECO:0000256" key="9">
    <source>
        <dbReference type="ARBA" id="ARBA00023136"/>
    </source>
</evidence>
<evidence type="ECO:0000256" key="5">
    <source>
        <dbReference type="ARBA" id="ARBA00022475"/>
    </source>
</evidence>
<evidence type="ECO:0000256" key="8">
    <source>
        <dbReference type="ARBA" id="ARBA00022927"/>
    </source>
</evidence>
<evidence type="ECO:0000256" key="4">
    <source>
        <dbReference type="ARBA" id="ARBA00022448"/>
    </source>
</evidence>
<keyword evidence="9" id="KW-0472">Membrane</keyword>
<keyword evidence="8" id="KW-0653">Protein transport</keyword>
<evidence type="ECO:0000256" key="10">
    <source>
        <dbReference type="ARBA" id="ARBA00030772"/>
    </source>
</evidence>
<keyword evidence="4" id="KW-0813">Transport</keyword>
<dbReference type="AlphaFoldDB" id="A0A369VUD5"/>
<comment type="similarity">
    <text evidence="2">Belongs to the GSP N family.</text>
</comment>
<keyword evidence="7" id="KW-0812">Transmembrane</keyword>
<gene>
    <name evidence="11" type="ORF">DVW87_07650</name>
</gene>
<keyword evidence="5" id="KW-1003">Cell membrane</keyword>
<dbReference type="Proteomes" id="UP000253918">
    <property type="component" value="Unassembled WGS sequence"/>
</dbReference>
<evidence type="ECO:0000256" key="6">
    <source>
        <dbReference type="ARBA" id="ARBA00022519"/>
    </source>
</evidence>
<evidence type="ECO:0000313" key="11">
    <source>
        <dbReference type="EMBL" id="RDE05147.1"/>
    </source>
</evidence>
<dbReference type="OrthoDB" id="7477467at2"/>
<comment type="subcellular location">
    <subcellularLocation>
        <location evidence="1">Cell inner membrane</location>
    </subcellularLocation>
</comment>
<dbReference type="Pfam" id="PF01203">
    <property type="entry name" value="T2SSN"/>
    <property type="match status" value="1"/>
</dbReference>
<dbReference type="InterPro" id="IPR022792">
    <property type="entry name" value="T2SS_protein-GspN"/>
</dbReference>
<sequence length="241" mass="25066">MKRFQLATRRPVLFGAFLVAALLVSLPMRLALDWLGLDASRFAARRVSGAVWLGSLAEAQMGDLPLGDLRARVSPFPLLIGRARVELARRGTDPAQPLSGGITITRHSAGLDDVTATLAAGRAFAPLPVTMLDLQAVSARFGDAGCERAEGMVRATLAGDIGGVPLSQALSGAARCEGGALLLPLAGAGGTQSVSVRLWPEGRYRAELTLGASDPAQAQQLAGAGFQQTPAGWRLSAEGRF</sequence>
<reference evidence="11 12" key="1">
    <citation type="submission" date="2018-07" db="EMBL/GenBank/DDBJ databases">
        <title>a novel species of Sphingomonas isolated from the rhizosphere soil of Araceae plant.</title>
        <authorList>
            <person name="Zhiyong W."/>
            <person name="Qinglan Z."/>
            <person name="Zhiwei F."/>
            <person name="Ding X."/>
            <person name="Gejiao W."/>
            <person name="Shixue Z."/>
        </authorList>
    </citation>
    <scope>NUCLEOTIDE SEQUENCE [LARGE SCALE GENOMIC DNA]</scope>
    <source>
        <strain evidence="11 12">WZY 27</strain>
    </source>
</reference>
<evidence type="ECO:0000256" key="2">
    <source>
        <dbReference type="ARBA" id="ARBA00007208"/>
    </source>
</evidence>
<dbReference type="GO" id="GO:0015628">
    <property type="term" value="P:protein secretion by the type II secretion system"/>
    <property type="evidence" value="ECO:0007669"/>
    <property type="project" value="InterPro"/>
</dbReference>
<dbReference type="RefSeq" id="WP_114687218.1">
    <property type="nucleotide sequence ID" value="NZ_QQNB01000002.1"/>
</dbReference>
<dbReference type="EMBL" id="QQNB01000002">
    <property type="protein sequence ID" value="RDE05147.1"/>
    <property type="molecule type" value="Genomic_DNA"/>
</dbReference>
<proteinExistence type="inferred from homology"/>
<evidence type="ECO:0000313" key="12">
    <source>
        <dbReference type="Proteomes" id="UP000253918"/>
    </source>
</evidence>
<keyword evidence="12" id="KW-1185">Reference proteome</keyword>
<accession>A0A369VUD5</accession>
<protein>
    <recommendedName>
        <fullName evidence="3">Type II secretion system protein N</fullName>
    </recommendedName>
    <alternativeName>
        <fullName evidence="10">General secretion pathway protein N</fullName>
    </alternativeName>
</protein>
<name>A0A369VUD5_9SPHN</name>
<organism evidence="11 12">
    <name type="scientific">Sphingomonas aracearum</name>
    <dbReference type="NCBI Taxonomy" id="2283317"/>
    <lineage>
        <taxon>Bacteria</taxon>
        <taxon>Pseudomonadati</taxon>
        <taxon>Pseudomonadota</taxon>
        <taxon>Alphaproteobacteria</taxon>
        <taxon>Sphingomonadales</taxon>
        <taxon>Sphingomonadaceae</taxon>
        <taxon>Sphingomonas</taxon>
    </lineage>
</organism>